<dbReference type="InterPro" id="IPR022125">
    <property type="entry name" value="U3snoRNP10_N"/>
</dbReference>
<dbReference type="GO" id="GO:0030686">
    <property type="term" value="C:90S preribosome"/>
    <property type="evidence" value="ECO:0007669"/>
    <property type="project" value="TreeGrafter"/>
</dbReference>
<evidence type="ECO:0000256" key="9">
    <source>
        <dbReference type="ARBA" id="ARBA00025076"/>
    </source>
</evidence>
<dbReference type="GO" id="GO:0034455">
    <property type="term" value="C:t-UTP complex"/>
    <property type="evidence" value="ECO:0007669"/>
    <property type="project" value="TreeGrafter"/>
</dbReference>
<keyword evidence="6 10" id="KW-0698">rRNA processing</keyword>
<comment type="similarity">
    <text evidence="2 10">Belongs to the HEATR1/UTP10 family.</text>
</comment>
<evidence type="ECO:0000256" key="4">
    <source>
        <dbReference type="ARBA" id="ARBA00015399"/>
    </source>
</evidence>
<evidence type="ECO:0000256" key="6">
    <source>
        <dbReference type="ARBA" id="ARBA00022552"/>
    </source>
</evidence>
<dbReference type="Pfam" id="PF12397">
    <property type="entry name" value="U3snoRNP10"/>
    <property type="match status" value="1"/>
</dbReference>
<proteinExistence type="inferred from homology"/>
<keyword evidence="8 10" id="KW-0687">Ribonucleoprotein</keyword>
<dbReference type="PANTHER" id="PTHR13457:SF1">
    <property type="entry name" value="HEAT REPEAT-CONTAINING PROTEIN 1"/>
    <property type="match status" value="1"/>
</dbReference>
<dbReference type="InterPro" id="IPR011989">
    <property type="entry name" value="ARM-like"/>
</dbReference>
<dbReference type="FunCoup" id="A0A2T3B270">
    <property type="interactions" value="1074"/>
</dbReference>
<dbReference type="EMBL" id="KZ679011">
    <property type="protein sequence ID" value="PSS18648.1"/>
    <property type="molecule type" value="Genomic_DNA"/>
</dbReference>
<dbReference type="GeneID" id="36572122"/>
<dbReference type="InterPro" id="IPR012954">
    <property type="entry name" value="BP28_C_dom"/>
</dbReference>
<keyword evidence="5 10" id="KW-0690">Ribosome biogenesis</keyword>
<dbReference type="STRING" id="857342.A0A2T3B270"/>
<feature type="domain" description="BP28 C-terminal" evidence="12">
    <location>
        <begin position="1523"/>
        <end position="1675"/>
    </location>
</feature>
<dbReference type="InParanoid" id="A0A2T3B270"/>
<feature type="region of interest" description="Disordered" evidence="11">
    <location>
        <begin position="894"/>
        <end position="913"/>
    </location>
</feature>
<dbReference type="Gene3D" id="1.25.10.10">
    <property type="entry name" value="Leucine-rich Repeat Variant"/>
    <property type="match status" value="3"/>
</dbReference>
<evidence type="ECO:0000256" key="7">
    <source>
        <dbReference type="ARBA" id="ARBA00023242"/>
    </source>
</evidence>
<dbReference type="OrthoDB" id="31183at2759"/>
<sequence length="1805" mass="200073">MATNLASQLSQIAANSTDTLNLKAQKAAHSKSLIFEPRIAASQSFDTIYTLCHEGFQELCLLDGRFLEFQRNIFSEQSQEEDRTQMTAEENSELDKKLESFLGLVGGRLRLNPAIKAVEWLVRRFRIHEYNTSFVLTTFLPYHTLPIFPTLLSILPANIPAHYKFLHPYIRSLAQPQRHTIVHAATNNILFASTLNEYVLRISKAHQHYPALLAFWAGVMTEATSGMLDKSRSGRKGVQQQNEQDVILRLLPVLNEGLAMKKVPDLRIGCYMLLSVMASKGGLDDKLLTAMMEAVVLGWTSETTYPGLVCLSVLAQHRGAKQITARLTKELLKIPDLLTLIVELSKGRRVDKLANGLSLALVHRLGKKGDITGLPIVVQIIEKQLLSDAQASVIVKALLLVAHQIDNSNASQEDLRSHLASSLVTLTQLPGHVGSVVRGALKETDIDIDELEMKLHTTIRREELPEPSSGDVEMVDADVDTESNRPNFSTLLQQLSKRTTNESSFLSHESSHIYSDLCQAFLVATTSTADLDLFDEIPLLRRSSALEDTIYLSFYMRTWCGPYPVMARMSAIQMANRCLMSGKESNVDIQAIIPYAIAALGDPATKVRRAAAELLITMDQFYPAKVESKKSAKQLRQWAFDDIYGAGEETQGTEWLSPDVVVRLLRDVLLPALEECVLDGKHIESVFEKSMNSPRSSDSPKNQEKGRLSQAARLSILSFLASHVVHTPTYLVKLRLLASLNQIRSIATTSRTKVLLPVLQKWASLSPSEALEHCQNEKIELSEFNEQAVLTVAANDKEGLQLLTRIIDGDLAADRAELMGAVFRRLRAMWPSLKGETRLQTAQMLLDSSQASPDNANYHKLASEESAELLRTSPLSTDILLSFLTQLPTAAQLAGTPPATKRRRTSHGEVARTPIQDSKQLSAAIRKVTFVLQLIDSSDPGTRPELLKGLFNALAELQHFKAQVASELAYLQGLVLGSLLAILQSFKSNRNRKLDHSAVRADLLVDCVQKTASPQVQNAALLLIACLADTAPELVLHSVMPIFTFMGNSVLRQNDDYSAHVISQTIREVIPPLISSLRKEKGNPVTGAAELLLSFVAAYEHVPAHRRRGLFTSLVQTLGAEDFLFALLAMLVDKYGPNESIKTFAVELSSSFSVEIQLQSAVKYLELVGDILKPKPTYSSVLLSTNNEGIQDPQKSALNELTLLPHILSQKRLIAQTGKLLARDDMDSARIRDLYSTLLENLLALADTLKNQKRLHSACGDILESLLGLLSTSEFVKSVEGLLDGPNESLRRKILRSLEVRIDQESQSDAVSRAAMLGFLPQLTAIIRESQDVLYKHTAVACVDKISEKYGKKDLEAVAAAAQTIASDHCLGQSDDRLRVMALLCLASLVEILREGIVSVLPIAIPKALEYMETSVKDNVEAQKLHNAGYAFISSLVHHVPYMISGGYLDKLLSISNASAEADLDDEADESRVQCLQLAAKQIDAKSLFGALEKNWEEAAAAGVLALREYLEVLNIALEKHPRSIVTKYSSVLAKIFQNAFDLRRQWVAAAEDHLSAETMKEVEAEVNEVAIKMIYKFNDSTFRPMFSNLVDWASKSLPKKDKSGRILRLQSLYGFMIVFFDNLKSIVTSYATYLLDNAVEALKTVDLKDEESKELWSRVLRTLVKCFEYDQDDFWQTPSHFSVIAPVLSAQFVHASGLPLVQELVPAIVELAAAADSSDHHKELNGAILKHMRSENAGIRLAAVKCEQALTDRLGEEWLSMLPEMLPFISELQEDDDEVVEKETHRWIVKIEGVLGESLDSMLQ</sequence>
<dbReference type="Proteomes" id="UP000241818">
    <property type="component" value="Unassembled WGS sequence"/>
</dbReference>
<dbReference type="SMART" id="SM01036">
    <property type="entry name" value="BP28CT"/>
    <property type="match status" value="1"/>
</dbReference>
<dbReference type="InterPro" id="IPR040191">
    <property type="entry name" value="UTP10"/>
</dbReference>
<evidence type="ECO:0000259" key="12">
    <source>
        <dbReference type="SMART" id="SM01036"/>
    </source>
</evidence>
<dbReference type="Pfam" id="PF23243">
    <property type="entry name" value="HEAT_HEATR1"/>
    <property type="match status" value="1"/>
</dbReference>
<evidence type="ECO:0000256" key="11">
    <source>
        <dbReference type="SAM" id="MobiDB-lite"/>
    </source>
</evidence>
<evidence type="ECO:0000256" key="10">
    <source>
        <dbReference type="RuleBase" id="RU367065"/>
    </source>
</evidence>
<keyword evidence="14" id="KW-1185">Reference proteome</keyword>
<dbReference type="GO" id="GO:0030515">
    <property type="term" value="F:snoRNA binding"/>
    <property type="evidence" value="ECO:0007669"/>
    <property type="project" value="TreeGrafter"/>
</dbReference>
<evidence type="ECO:0000256" key="3">
    <source>
        <dbReference type="ARBA" id="ARBA00011399"/>
    </source>
</evidence>
<reference evidence="13 14" key="1">
    <citation type="journal article" date="2018" name="New Phytol.">
        <title>Comparative genomics and transcriptomics depict ericoid mycorrhizal fungi as versatile saprotrophs and plant mutualists.</title>
        <authorList>
            <person name="Martino E."/>
            <person name="Morin E."/>
            <person name="Grelet G.A."/>
            <person name="Kuo A."/>
            <person name="Kohler A."/>
            <person name="Daghino S."/>
            <person name="Barry K.W."/>
            <person name="Cichocki N."/>
            <person name="Clum A."/>
            <person name="Dockter R.B."/>
            <person name="Hainaut M."/>
            <person name="Kuo R.C."/>
            <person name="LaButti K."/>
            <person name="Lindahl B.D."/>
            <person name="Lindquist E.A."/>
            <person name="Lipzen A."/>
            <person name="Khouja H.R."/>
            <person name="Magnuson J."/>
            <person name="Murat C."/>
            <person name="Ohm R.A."/>
            <person name="Singer S.W."/>
            <person name="Spatafora J.W."/>
            <person name="Wang M."/>
            <person name="Veneault-Fourrey C."/>
            <person name="Henrissat B."/>
            <person name="Grigoriev I.V."/>
            <person name="Martin F.M."/>
            <person name="Perotto S."/>
        </authorList>
    </citation>
    <scope>NUCLEOTIDE SEQUENCE [LARGE SCALE GENOMIC DNA]</scope>
    <source>
        <strain evidence="13 14">ATCC 22711</strain>
    </source>
</reference>
<dbReference type="SUPFAM" id="SSF48371">
    <property type="entry name" value="ARM repeat"/>
    <property type="match status" value="2"/>
</dbReference>
<evidence type="ECO:0000256" key="8">
    <source>
        <dbReference type="ARBA" id="ARBA00023274"/>
    </source>
</evidence>
<dbReference type="GO" id="GO:0000462">
    <property type="term" value="P:maturation of SSU-rRNA from tricistronic rRNA transcript (SSU-rRNA, 5.8S rRNA, LSU-rRNA)"/>
    <property type="evidence" value="ECO:0007669"/>
    <property type="project" value="TreeGrafter"/>
</dbReference>
<evidence type="ECO:0000256" key="2">
    <source>
        <dbReference type="ARBA" id="ARBA00010559"/>
    </source>
</evidence>
<comment type="subunit">
    <text evidence="3 10">Component of the ribosomal small subunit (SSU) processome.</text>
</comment>
<dbReference type="RefSeq" id="XP_024721000.1">
    <property type="nucleotide sequence ID" value="XM_024864041.1"/>
</dbReference>
<dbReference type="GO" id="GO:0045943">
    <property type="term" value="P:positive regulation of transcription by RNA polymerase I"/>
    <property type="evidence" value="ECO:0007669"/>
    <property type="project" value="TreeGrafter"/>
</dbReference>
<dbReference type="InterPro" id="IPR056473">
    <property type="entry name" value="HEAT_Utp10/HEAT1"/>
</dbReference>
<keyword evidence="7 10" id="KW-0539">Nucleus</keyword>
<accession>A0A2T3B270</accession>
<dbReference type="PANTHER" id="PTHR13457">
    <property type="entry name" value="BAP28"/>
    <property type="match status" value="1"/>
</dbReference>
<evidence type="ECO:0000256" key="1">
    <source>
        <dbReference type="ARBA" id="ARBA00004604"/>
    </source>
</evidence>
<comment type="subcellular location">
    <subcellularLocation>
        <location evidence="1 10">Nucleus</location>
        <location evidence="1 10">Nucleolus</location>
    </subcellularLocation>
</comment>
<evidence type="ECO:0000256" key="5">
    <source>
        <dbReference type="ARBA" id="ARBA00022517"/>
    </source>
</evidence>
<evidence type="ECO:0000313" key="13">
    <source>
        <dbReference type="EMBL" id="PSS18648.1"/>
    </source>
</evidence>
<protein>
    <recommendedName>
        <fullName evidence="4 10">U3 small nucleolar RNA-associated protein 10</fullName>
    </recommendedName>
</protein>
<name>A0A2T3B270_AMORE</name>
<dbReference type="InterPro" id="IPR016024">
    <property type="entry name" value="ARM-type_fold"/>
</dbReference>
<comment type="function">
    <text evidence="9">Involved in nucleolar processing of pre-18S ribosomal RNA. Involved in ribosome biosynthesis.</text>
</comment>
<dbReference type="Pfam" id="PF08146">
    <property type="entry name" value="BP28CT"/>
    <property type="match status" value="1"/>
</dbReference>
<evidence type="ECO:0000313" key="14">
    <source>
        <dbReference type="Proteomes" id="UP000241818"/>
    </source>
</evidence>
<dbReference type="GO" id="GO:0032040">
    <property type="term" value="C:small-subunit processome"/>
    <property type="evidence" value="ECO:0007669"/>
    <property type="project" value="TreeGrafter"/>
</dbReference>
<gene>
    <name evidence="13" type="ORF">M430DRAFT_19248</name>
</gene>
<organism evidence="13 14">
    <name type="scientific">Amorphotheca resinae ATCC 22711</name>
    <dbReference type="NCBI Taxonomy" id="857342"/>
    <lineage>
        <taxon>Eukaryota</taxon>
        <taxon>Fungi</taxon>
        <taxon>Dikarya</taxon>
        <taxon>Ascomycota</taxon>
        <taxon>Pezizomycotina</taxon>
        <taxon>Leotiomycetes</taxon>
        <taxon>Helotiales</taxon>
        <taxon>Amorphothecaceae</taxon>
        <taxon>Amorphotheca</taxon>
    </lineage>
</organism>